<comment type="caution">
    <text evidence="2">The sequence shown here is derived from an EMBL/GenBank/DDBJ whole genome shotgun (WGS) entry which is preliminary data.</text>
</comment>
<feature type="compositionally biased region" description="Basic and acidic residues" evidence="1">
    <location>
        <begin position="115"/>
        <end position="126"/>
    </location>
</feature>
<feature type="region of interest" description="Disordered" evidence="1">
    <location>
        <begin position="115"/>
        <end position="140"/>
    </location>
</feature>
<protein>
    <submittedName>
        <fullName evidence="2">Uncharacterized protein</fullName>
    </submittedName>
</protein>
<gene>
    <name evidence="2" type="ORF">PMEA_00004741</name>
</gene>
<sequence>MPIKIETKLVVNWNNRQNKWLHLTHCIGAPDENETARTRSHVIRSLSTRELIWSEGKESCCDVDNSLKRFWEIEKSGTDHDGRLVFTEEERLALGKVKAFLNYENGRYHVAVPWKENKPDLPDTKHGTLSPPKHRKKSEE</sequence>
<feature type="non-terminal residue" evidence="2">
    <location>
        <position position="140"/>
    </location>
</feature>
<name>A0AAU9WFJ0_9CNID</name>
<proteinExistence type="predicted"/>
<keyword evidence="3" id="KW-1185">Reference proteome</keyword>
<organism evidence="2 3">
    <name type="scientific">Pocillopora meandrina</name>
    <dbReference type="NCBI Taxonomy" id="46732"/>
    <lineage>
        <taxon>Eukaryota</taxon>
        <taxon>Metazoa</taxon>
        <taxon>Cnidaria</taxon>
        <taxon>Anthozoa</taxon>
        <taxon>Hexacorallia</taxon>
        <taxon>Scleractinia</taxon>
        <taxon>Astrocoeniina</taxon>
        <taxon>Pocilloporidae</taxon>
        <taxon>Pocillopora</taxon>
    </lineage>
</organism>
<accession>A0AAU9WFJ0</accession>
<evidence type="ECO:0000313" key="3">
    <source>
        <dbReference type="Proteomes" id="UP001159428"/>
    </source>
</evidence>
<evidence type="ECO:0000256" key="1">
    <source>
        <dbReference type="SAM" id="MobiDB-lite"/>
    </source>
</evidence>
<evidence type="ECO:0000313" key="2">
    <source>
        <dbReference type="EMBL" id="CAH3112987.1"/>
    </source>
</evidence>
<dbReference type="EMBL" id="CALNXJ010000013">
    <property type="protein sequence ID" value="CAH3112987.1"/>
    <property type="molecule type" value="Genomic_DNA"/>
</dbReference>
<reference evidence="2 3" key="1">
    <citation type="submission" date="2022-05" db="EMBL/GenBank/DDBJ databases">
        <authorList>
            <consortium name="Genoscope - CEA"/>
            <person name="William W."/>
        </authorList>
    </citation>
    <scope>NUCLEOTIDE SEQUENCE [LARGE SCALE GENOMIC DNA]</scope>
</reference>
<dbReference type="Proteomes" id="UP001159428">
    <property type="component" value="Unassembled WGS sequence"/>
</dbReference>
<dbReference type="AlphaFoldDB" id="A0AAU9WFJ0"/>